<accession>A0A3A4QW49</accession>
<feature type="active site" evidence="7">
    <location>
        <position position="216"/>
    </location>
</feature>
<sequence>MHGALVIAKLRGDRMKKTAIVFPGQGAQYVGMGAELLQEPCCQETVKTASECLGFDLAGLCLNGPIEELTKTNNSQVALYTFGYCGYQLLKKSMPEGWNPSFVAGLSLGELTALAVAGVFSFTDGLKLVRKRGEFMMKACEDYPGTMASIMGAGREEVQSVINRTVAANEVLTMANLNCPGQIVISGTRRAVEAAAAQAEADGFKVVVLQVSGAFHSHLMESARVRLAEEVARMAFNDPEFPVIANCDAGIKKSGSAIKESIVTQIVSSVLWEDSVNFMIGNGVELFVEPGCGKVLKGLIKRINRATPCLTVESKQDVEAVVSSLCQHVG</sequence>
<dbReference type="PIRSF" id="PIRSF000446">
    <property type="entry name" value="Mct"/>
    <property type="match status" value="1"/>
</dbReference>
<dbReference type="InterPro" id="IPR001227">
    <property type="entry name" value="Ac_transferase_dom_sf"/>
</dbReference>
<dbReference type="PANTHER" id="PTHR42681">
    <property type="entry name" value="MALONYL-COA-ACYL CARRIER PROTEIN TRANSACYLASE, MITOCHONDRIAL"/>
    <property type="match status" value="1"/>
</dbReference>
<keyword evidence="3 6" id="KW-0808">Transferase</keyword>
<dbReference type="AlphaFoldDB" id="A0A3A4QW49"/>
<organism evidence="9 10">
    <name type="scientific">Candidatus Auribacter fodinae</name>
    <dbReference type="NCBI Taxonomy" id="2093366"/>
    <lineage>
        <taxon>Bacteria</taxon>
        <taxon>Pseudomonadati</taxon>
        <taxon>Candidatus Auribacterota</taxon>
        <taxon>Candidatus Auribacteria</taxon>
        <taxon>Candidatus Auribacterales</taxon>
        <taxon>Candidatus Auribacteraceae</taxon>
        <taxon>Candidatus Auribacter</taxon>
    </lineage>
</organism>
<dbReference type="SMART" id="SM00827">
    <property type="entry name" value="PKS_AT"/>
    <property type="match status" value="1"/>
</dbReference>
<dbReference type="Pfam" id="PF00698">
    <property type="entry name" value="Acyl_transf_1"/>
    <property type="match status" value="1"/>
</dbReference>
<evidence type="ECO:0000256" key="2">
    <source>
        <dbReference type="ARBA" id="ARBA00018953"/>
    </source>
</evidence>
<dbReference type="GO" id="GO:0005829">
    <property type="term" value="C:cytosol"/>
    <property type="evidence" value="ECO:0007669"/>
    <property type="project" value="TreeGrafter"/>
</dbReference>
<dbReference type="InterPro" id="IPR024925">
    <property type="entry name" value="Malonyl_CoA-ACP_transAc"/>
</dbReference>
<dbReference type="EC" id="2.3.1.39" evidence="1 6"/>
<name>A0A3A4QW49_9BACT</name>
<comment type="similarity">
    <text evidence="6">Belongs to the fabD family.</text>
</comment>
<dbReference type="PANTHER" id="PTHR42681:SF1">
    <property type="entry name" value="MALONYL-COA-ACYL CARRIER PROTEIN TRANSACYLASE, MITOCHONDRIAL"/>
    <property type="match status" value="1"/>
</dbReference>
<reference evidence="9 10" key="1">
    <citation type="journal article" date="2017" name="ISME J.">
        <title>Energy and carbon metabolisms in a deep terrestrial subsurface fluid microbial community.</title>
        <authorList>
            <person name="Momper L."/>
            <person name="Jungbluth S.P."/>
            <person name="Lee M.D."/>
            <person name="Amend J.P."/>
        </authorList>
    </citation>
    <scope>NUCLEOTIDE SEQUENCE [LARGE SCALE GENOMIC DNA]</scope>
    <source>
        <strain evidence="9">SURF_26</strain>
    </source>
</reference>
<feature type="active site" evidence="7">
    <location>
        <position position="107"/>
    </location>
</feature>
<dbReference type="InterPro" id="IPR014043">
    <property type="entry name" value="Acyl_transferase_dom"/>
</dbReference>
<evidence type="ECO:0000256" key="1">
    <source>
        <dbReference type="ARBA" id="ARBA00013258"/>
    </source>
</evidence>
<evidence type="ECO:0000256" key="7">
    <source>
        <dbReference type="PIRSR" id="PIRSR000446-1"/>
    </source>
</evidence>
<dbReference type="SUPFAM" id="SSF55048">
    <property type="entry name" value="Probable ACP-binding domain of malonyl-CoA ACP transacylase"/>
    <property type="match status" value="1"/>
</dbReference>
<dbReference type="GO" id="GO:0004314">
    <property type="term" value="F:[acyl-carrier-protein] S-malonyltransferase activity"/>
    <property type="evidence" value="ECO:0007669"/>
    <property type="project" value="UniProtKB-EC"/>
</dbReference>
<feature type="domain" description="Malonyl-CoA:ACP transacylase (MAT)" evidence="8">
    <location>
        <begin position="21"/>
        <end position="329"/>
    </location>
</feature>
<dbReference type="Gene3D" id="3.40.366.10">
    <property type="entry name" value="Malonyl-Coenzyme A Acyl Carrier Protein, domain 2"/>
    <property type="match status" value="1"/>
</dbReference>
<dbReference type="Gene3D" id="3.30.70.250">
    <property type="entry name" value="Malonyl-CoA ACP transacylase, ACP-binding"/>
    <property type="match status" value="1"/>
</dbReference>
<dbReference type="InterPro" id="IPR016035">
    <property type="entry name" value="Acyl_Trfase/lysoPLipase"/>
</dbReference>
<evidence type="ECO:0000259" key="8">
    <source>
        <dbReference type="SMART" id="SM00827"/>
    </source>
</evidence>
<evidence type="ECO:0000256" key="3">
    <source>
        <dbReference type="ARBA" id="ARBA00022679"/>
    </source>
</evidence>
<dbReference type="EMBL" id="QZJZ01000094">
    <property type="protein sequence ID" value="RJP56503.1"/>
    <property type="molecule type" value="Genomic_DNA"/>
</dbReference>
<dbReference type="NCBIfam" id="TIGR00128">
    <property type="entry name" value="fabD"/>
    <property type="match status" value="1"/>
</dbReference>
<keyword evidence="4 6" id="KW-0012">Acyltransferase</keyword>
<dbReference type="GO" id="GO:0006633">
    <property type="term" value="P:fatty acid biosynthetic process"/>
    <property type="evidence" value="ECO:0007669"/>
    <property type="project" value="TreeGrafter"/>
</dbReference>
<evidence type="ECO:0000313" key="10">
    <source>
        <dbReference type="Proteomes" id="UP000266426"/>
    </source>
</evidence>
<comment type="catalytic activity">
    <reaction evidence="5 6">
        <text>holo-[ACP] + malonyl-CoA = malonyl-[ACP] + CoA</text>
        <dbReference type="Rhea" id="RHEA:41792"/>
        <dbReference type="Rhea" id="RHEA-COMP:9623"/>
        <dbReference type="Rhea" id="RHEA-COMP:9685"/>
        <dbReference type="ChEBI" id="CHEBI:57287"/>
        <dbReference type="ChEBI" id="CHEBI:57384"/>
        <dbReference type="ChEBI" id="CHEBI:64479"/>
        <dbReference type="ChEBI" id="CHEBI:78449"/>
        <dbReference type="EC" id="2.3.1.39"/>
    </reaction>
</comment>
<gene>
    <name evidence="9" type="primary">fabD</name>
    <name evidence="9" type="ORF">C4541_12295</name>
</gene>
<proteinExistence type="inferred from homology"/>
<dbReference type="InterPro" id="IPR004410">
    <property type="entry name" value="Malonyl_CoA-ACP_transAc_FabD"/>
</dbReference>
<evidence type="ECO:0000313" key="9">
    <source>
        <dbReference type="EMBL" id="RJP56503.1"/>
    </source>
</evidence>
<evidence type="ECO:0000256" key="5">
    <source>
        <dbReference type="ARBA" id="ARBA00048462"/>
    </source>
</evidence>
<dbReference type="SUPFAM" id="SSF52151">
    <property type="entry name" value="FabD/lysophospholipase-like"/>
    <property type="match status" value="1"/>
</dbReference>
<dbReference type="InterPro" id="IPR016036">
    <property type="entry name" value="Malonyl_transacylase_ACP-bd"/>
</dbReference>
<dbReference type="Proteomes" id="UP000266426">
    <property type="component" value="Unassembled WGS sequence"/>
</dbReference>
<dbReference type="InterPro" id="IPR050858">
    <property type="entry name" value="Mal-CoA-ACP_Trans/PKS_FabD"/>
</dbReference>
<comment type="caution">
    <text evidence="9">The sequence shown here is derived from an EMBL/GenBank/DDBJ whole genome shotgun (WGS) entry which is preliminary data.</text>
</comment>
<protein>
    <recommendedName>
        <fullName evidence="2 6">Malonyl CoA-acyl carrier protein transacylase</fullName>
        <ecNumber evidence="1 6">2.3.1.39</ecNumber>
    </recommendedName>
</protein>
<evidence type="ECO:0000256" key="4">
    <source>
        <dbReference type="ARBA" id="ARBA00023315"/>
    </source>
</evidence>
<evidence type="ECO:0000256" key="6">
    <source>
        <dbReference type="PIRNR" id="PIRNR000446"/>
    </source>
</evidence>